<gene>
    <name evidence="1" type="ORF">DSM112329_03457</name>
</gene>
<proteinExistence type="predicted"/>
<dbReference type="InterPro" id="IPR014729">
    <property type="entry name" value="Rossmann-like_a/b/a_fold"/>
</dbReference>
<dbReference type="EMBL" id="CP114014">
    <property type="protein sequence ID" value="XAY06583.1"/>
    <property type="molecule type" value="Genomic_DNA"/>
</dbReference>
<accession>A0AAU7AY51</accession>
<reference evidence="1" key="1">
    <citation type="submission" date="2022-12" db="EMBL/GenBank/DDBJ databases">
        <title>Paraconexibacter alkalitolerans sp. nov. and Baekduia alba sp. nov., isolated from soil and emended description of the genera Paraconexibacter (Chun et al., 2020) and Baekduia (An et al., 2020).</title>
        <authorList>
            <person name="Vieira S."/>
            <person name="Huber K.J."/>
            <person name="Geppert A."/>
            <person name="Wolf J."/>
            <person name="Neumann-Schaal M."/>
            <person name="Muesken M."/>
            <person name="Overmann J."/>
        </authorList>
    </citation>
    <scope>NUCLEOTIDE SEQUENCE</scope>
    <source>
        <strain evidence="1">AEG42_29</strain>
    </source>
</reference>
<sequence length="276" mass="29535">MKTILAVANETIGGKQIIELITEKAGDGKARLVICVPRTQPNHGNVIYDDAVYDAARVRVDLARTFLRTVGIEAIGEVGDPDPYSATMDAVAEYHPDEIIISTKPATSSGWLKRDLIERIQDASGLPVQHIVTDVDTEGIGFGVTLVVANRTAAADELLTELKKKAGSERHVFVVVVPQEGGEGTAARRARARLVQLVDRLRAADLLAAGMIADPDPYTATMNAMQFFHVEDIVISTLPATRSGWLRADLIQRVTNATGKPVTHIEATPAGSPAAA</sequence>
<dbReference type="Gene3D" id="3.40.50.620">
    <property type="entry name" value="HUPs"/>
    <property type="match status" value="2"/>
</dbReference>
<evidence type="ECO:0008006" key="2">
    <source>
        <dbReference type="Google" id="ProtNLM"/>
    </source>
</evidence>
<evidence type="ECO:0000313" key="1">
    <source>
        <dbReference type="EMBL" id="XAY06583.1"/>
    </source>
</evidence>
<name>A0AAU7AY51_9ACTN</name>
<dbReference type="SUPFAM" id="SSF52402">
    <property type="entry name" value="Adenine nucleotide alpha hydrolases-like"/>
    <property type="match status" value="2"/>
</dbReference>
<dbReference type="RefSeq" id="WP_354697812.1">
    <property type="nucleotide sequence ID" value="NZ_CP114014.1"/>
</dbReference>
<organism evidence="1">
    <name type="scientific">Paraconexibacter sp. AEG42_29</name>
    <dbReference type="NCBI Taxonomy" id="2997339"/>
    <lineage>
        <taxon>Bacteria</taxon>
        <taxon>Bacillati</taxon>
        <taxon>Actinomycetota</taxon>
        <taxon>Thermoleophilia</taxon>
        <taxon>Solirubrobacterales</taxon>
        <taxon>Paraconexibacteraceae</taxon>
        <taxon>Paraconexibacter</taxon>
    </lineage>
</organism>
<protein>
    <recommendedName>
        <fullName evidence="2">Universal stress protein</fullName>
    </recommendedName>
</protein>
<dbReference type="KEGG" id="parq:DSM112329_03457"/>
<dbReference type="AlphaFoldDB" id="A0AAU7AY51"/>